<dbReference type="Proteomes" id="UP000184330">
    <property type="component" value="Unassembled WGS sequence"/>
</dbReference>
<keyword evidence="4" id="KW-0808">Transferase</keyword>
<dbReference type="OrthoDB" id="60033at2759"/>
<dbReference type="PANTHER" id="PTHR43047">
    <property type="entry name" value="TWO-COMPONENT HISTIDINE PROTEIN KINASE"/>
    <property type="match status" value="1"/>
</dbReference>
<dbReference type="PRINTS" id="PR00344">
    <property type="entry name" value="BCTRLSENSOR"/>
</dbReference>
<dbReference type="Gene3D" id="3.30.450.20">
    <property type="entry name" value="PAS domain"/>
    <property type="match status" value="2"/>
</dbReference>
<dbReference type="Gene3D" id="3.40.50.2300">
    <property type="match status" value="1"/>
</dbReference>
<dbReference type="SUPFAM" id="SSF52172">
    <property type="entry name" value="CheY-like"/>
    <property type="match status" value="1"/>
</dbReference>
<dbReference type="GO" id="GO:0005886">
    <property type="term" value="C:plasma membrane"/>
    <property type="evidence" value="ECO:0007669"/>
    <property type="project" value="TreeGrafter"/>
</dbReference>
<dbReference type="STRING" id="576137.A0A1L7XE23"/>
<protein>
    <recommendedName>
        <fullName evidence="2">histidine kinase</fullName>
        <ecNumber evidence="2">2.7.13.3</ecNumber>
    </recommendedName>
</protein>
<evidence type="ECO:0000313" key="10">
    <source>
        <dbReference type="EMBL" id="CZR63275.1"/>
    </source>
</evidence>
<dbReference type="PANTHER" id="PTHR43047:SF72">
    <property type="entry name" value="OSMOSENSING HISTIDINE PROTEIN KINASE SLN1"/>
    <property type="match status" value="1"/>
</dbReference>
<organism evidence="10 11">
    <name type="scientific">Phialocephala subalpina</name>
    <dbReference type="NCBI Taxonomy" id="576137"/>
    <lineage>
        <taxon>Eukaryota</taxon>
        <taxon>Fungi</taxon>
        <taxon>Dikarya</taxon>
        <taxon>Ascomycota</taxon>
        <taxon>Pezizomycotina</taxon>
        <taxon>Leotiomycetes</taxon>
        <taxon>Helotiales</taxon>
        <taxon>Mollisiaceae</taxon>
        <taxon>Phialocephala</taxon>
        <taxon>Phialocephala fortinii species complex</taxon>
    </lineage>
</organism>
<keyword evidence="11" id="KW-1185">Reference proteome</keyword>
<dbReference type="InterPro" id="IPR011006">
    <property type="entry name" value="CheY-like_superfamily"/>
</dbReference>
<dbReference type="EC" id="2.7.13.3" evidence="2"/>
<feature type="compositionally biased region" description="Pro residues" evidence="7">
    <location>
        <begin position="20"/>
        <end position="29"/>
    </location>
</feature>
<dbReference type="InterPro" id="IPR003661">
    <property type="entry name" value="HisK_dim/P_dom"/>
</dbReference>
<dbReference type="InterPro" id="IPR004358">
    <property type="entry name" value="Sig_transdc_His_kin-like_C"/>
</dbReference>
<evidence type="ECO:0000256" key="5">
    <source>
        <dbReference type="ARBA" id="ARBA00022777"/>
    </source>
</evidence>
<dbReference type="SMART" id="SM00388">
    <property type="entry name" value="HisKA"/>
    <property type="match status" value="1"/>
</dbReference>
<dbReference type="Gene3D" id="1.10.287.130">
    <property type="match status" value="1"/>
</dbReference>
<dbReference type="InterPro" id="IPR001789">
    <property type="entry name" value="Sig_transdc_resp-reg_receiver"/>
</dbReference>
<dbReference type="EMBL" id="FJOG01000023">
    <property type="protein sequence ID" value="CZR63275.1"/>
    <property type="molecule type" value="Genomic_DNA"/>
</dbReference>
<evidence type="ECO:0000256" key="1">
    <source>
        <dbReference type="ARBA" id="ARBA00000085"/>
    </source>
</evidence>
<dbReference type="InterPro" id="IPR036097">
    <property type="entry name" value="HisK_dim/P_sf"/>
</dbReference>
<feature type="domain" description="Histidine kinase" evidence="8">
    <location>
        <begin position="528"/>
        <end position="800"/>
    </location>
</feature>
<sequence length="998" mass="111790">MDMGTPAPDRLSNNDDSDQPPAPILPPPTSVTTSSISTILSDEWHGGLPDSEHVRFFRQTNWTATPLGALSTWGFALRLHTLTVMADSMAKGPDRVPIYNEAFVPLAGKTHPTLMGSTFKDGFPELWSAIGPVFEAAEQTRKAVDVVEMLMFVERNGFTEEAYFSGNFVPIYGDGKIEGFWNSVFEVTKTKIDQRRRTMLNSLQVPDGRSARRRLASFIMPALESNPTDISMALLYKADEDTVPGSILLRLRGSIGIPAGHPLSAETTTLDSDEGVIPLLRKARWRMATVPVDERFDGVEWQGFGEKPKDVSILPISDTKKLFGFLVLGANPRRPLDDDHRQFMRDIASIVYQIAGAILSAEDTLARETRLQKQLEESTRLRRYMAENASVGMQYVATDGRTIWANEEYYRLTDHPRDQELQYKLSFIDVFIEDDKPKALDIWHRLHNGEQKVLAELRAKKIFTPPSGDPEPVTLLAHSFRVEENGELKSIMAFTTDISAFKWAQASEARKAAQAEEAKRQQEEFIDFVSHELRNPLSAIFQLAETIITSYPTAGEAPISKEDLAATLKNNVDNANTILMCAKHQKRIVDDVLTLSKLEYTMLSVSPRPVQLPNLVGKWMKMFEAQLLSHDIKAHVTPQSSLLEHKVDWVLCDESRVQQIFINLMTNAIKFTKSESRREISIEFGAVPSRPRDAFSKSICWAPTHREMEDLTRSVEWGLGQPLYFTLSVKDTGIGMSHEEIERLFGRFEQANARTTIKYGGSGLGLFLSQRLTEKQSGEIGVASEPGKGSTFVFYVKSRRTEEHGPPDTSQRIALTSRALSASATKSTLDGSFEHPKVELDKIHVLLVEDNEVNQKIVSRQLQKSGCVVYVASHGLEALSVLRETDVWFEPISSSAASTTFTPKHLDIILMDWEMPVMDGLTATREIRKFQAQKKVTRHVDIIATTANARDEQIAVALDSGVDEVVSKPFMVADLLVRIRERLSMPPRMTVERAVTTP</sequence>
<dbReference type="Pfam" id="PF00072">
    <property type="entry name" value="Response_reg"/>
    <property type="match status" value="1"/>
</dbReference>
<dbReference type="GO" id="GO:0009927">
    <property type="term" value="F:histidine phosphotransfer kinase activity"/>
    <property type="evidence" value="ECO:0007669"/>
    <property type="project" value="TreeGrafter"/>
</dbReference>
<evidence type="ECO:0000256" key="4">
    <source>
        <dbReference type="ARBA" id="ARBA00022679"/>
    </source>
</evidence>
<feature type="modified residue" description="4-aspartylphosphate" evidence="6">
    <location>
        <position position="912"/>
    </location>
</feature>
<dbReference type="PROSITE" id="PS50109">
    <property type="entry name" value="HIS_KIN"/>
    <property type="match status" value="1"/>
</dbReference>
<name>A0A1L7XE23_9HELO</name>
<dbReference type="SUPFAM" id="SSF55874">
    <property type="entry name" value="ATPase domain of HSP90 chaperone/DNA topoisomerase II/histidine kinase"/>
    <property type="match status" value="1"/>
</dbReference>
<dbReference type="SUPFAM" id="SSF55785">
    <property type="entry name" value="PYP-like sensor domain (PAS domain)"/>
    <property type="match status" value="1"/>
</dbReference>
<evidence type="ECO:0000313" key="11">
    <source>
        <dbReference type="Proteomes" id="UP000184330"/>
    </source>
</evidence>
<comment type="catalytic activity">
    <reaction evidence="1">
        <text>ATP + protein L-histidine = ADP + protein N-phospho-L-histidine.</text>
        <dbReference type="EC" id="2.7.13.3"/>
    </reaction>
</comment>
<dbReference type="Pfam" id="PF00512">
    <property type="entry name" value="HisKA"/>
    <property type="match status" value="1"/>
</dbReference>
<dbReference type="PROSITE" id="PS50110">
    <property type="entry name" value="RESPONSE_REGULATORY"/>
    <property type="match status" value="1"/>
</dbReference>
<dbReference type="AlphaFoldDB" id="A0A1L7XE23"/>
<evidence type="ECO:0000259" key="8">
    <source>
        <dbReference type="PROSITE" id="PS50109"/>
    </source>
</evidence>
<dbReference type="CDD" id="cd00082">
    <property type="entry name" value="HisKA"/>
    <property type="match status" value="1"/>
</dbReference>
<dbReference type="SMART" id="SM00387">
    <property type="entry name" value="HATPase_c"/>
    <property type="match status" value="1"/>
</dbReference>
<gene>
    <name evidence="10" type="ORF">PAC_13172</name>
</gene>
<accession>A0A1L7XE23</accession>
<feature type="region of interest" description="Disordered" evidence="7">
    <location>
        <begin position="1"/>
        <end position="32"/>
    </location>
</feature>
<dbReference type="InterPro" id="IPR036890">
    <property type="entry name" value="HATPase_C_sf"/>
</dbReference>
<dbReference type="GO" id="GO:0000155">
    <property type="term" value="F:phosphorelay sensor kinase activity"/>
    <property type="evidence" value="ECO:0007669"/>
    <property type="project" value="InterPro"/>
</dbReference>
<evidence type="ECO:0000256" key="2">
    <source>
        <dbReference type="ARBA" id="ARBA00012438"/>
    </source>
</evidence>
<evidence type="ECO:0000256" key="7">
    <source>
        <dbReference type="SAM" id="MobiDB-lite"/>
    </source>
</evidence>
<dbReference type="InterPro" id="IPR005467">
    <property type="entry name" value="His_kinase_dom"/>
</dbReference>
<keyword evidence="3 6" id="KW-0597">Phosphoprotein</keyword>
<dbReference type="Gene3D" id="3.30.565.10">
    <property type="entry name" value="Histidine kinase-like ATPase, C-terminal domain"/>
    <property type="match status" value="1"/>
</dbReference>
<dbReference type="InterPro" id="IPR003594">
    <property type="entry name" value="HATPase_dom"/>
</dbReference>
<dbReference type="SMART" id="SM00448">
    <property type="entry name" value="REC"/>
    <property type="match status" value="1"/>
</dbReference>
<feature type="domain" description="Response regulatory" evidence="9">
    <location>
        <begin position="844"/>
        <end position="983"/>
    </location>
</feature>
<evidence type="ECO:0000259" key="9">
    <source>
        <dbReference type="PROSITE" id="PS50110"/>
    </source>
</evidence>
<dbReference type="Pfam" id="PF02518">
    <property type="entry name" value="HATPase_c"/>
    <property type="match status" value="1"/>
</dbReference>
<evidence type="ECO:0000256" key="6">
    <source>
        <dbReference type="PROSITE-ProRule" id="PRU00169"/>
    </source>
</evidence>
<dbReference type="CDD" id="cd17546">
    <property type="entry name" value="REC_hyHK_CKI1_RcsC-like"/>
    <property type="match status" value="1"/>
</dbReference>
<dbReference type="SUPFAM" id="SSF47384">
    <property type="entry name" value="Homodimeric domain of signal transducing histidine kinase"/>
    <property type="match status" value="1"/>
</dbReference>
<keyword evidence="5 10" id="KW-0418">Kinase</keyword>
<dbReference type="InterPro" id="IPR035965">
    <property type="entry name" value="PAS-like_dom_sf"/>
</dbReference>
<proteinExistence type="predicted"/>
<evidence type="ECO:0000256" key="3">
    <source>
        <dbReference type="ARBA" id="ARBA00022553"/>
    </source>
</evidence>
<reference evidence="10 11" key="1">
    <citation type="submission" date="2016-03" db="EMBL/GenBank/DDBJ databases">
        <authorList>
            <person name="Ploux O."/>
        </authorList>
    </citation>
    <scope>NUCLEOTIDE SEQUENCE [LARGE SCALE GENOMIC DNA]</scope>
    <source>
        <strain evidence="10 11">UAMH 11012</strain>
    </source>
</reference>